<dbReference type="InterPro" id="IPR029058">
    <property type="entry name" value="AB_hydrolase_fold"/>
</dbReference>
<name>A0ABT9R6C6_9ACTN</name>
<evidence type="ECO:0000313" key="3">
    <source>
        <dbReference type="EMBL" id="MDP9864794.1"/>
    </source>
</evidence>
<proteinExistence type="predicted"/>
<keyword evidence="1" id="KW-1133">Transmembrane helix</keyword>
<dbReference type="EMBL" id="JAUSRB010000002">
    <property type="protein sequence ID" value="MDP9864794.1"/>
    <property type="molecule type" value="Genomic_DNA"/>
</dbReference>
<reference evidence="3 4" key="1">
    <citation type="submission" date="2023-07" db="EMBL/GenBank/DDBJ databases">
        <title>Sequencing the genomes of 1000 actinobacteria strains.</title>
        <authorList>
            <person name="Klenk H.-P."/>
        </authorList>
    </citation>
    <scope>NUCLEOTIDE SEQUENCE [LARGE SCALE GENOMIC DNA]</scope>
    <source>
        <strain evidence="3 4">DSM 44109</strain>
    </source>
</reference>
<comment type="caution">
    <text evidence="3">The sequence shown here is derived from an EMBL/GenBank/DDBJ whole genome shotgun (WGS) entry which is preliminary data.</text>
</comment>
<evidence type="ECO:0000313" key="4">
    <source>
        <dbReference type="Proteomes" id="UP001230426"/>
    </source>
</evidence>
<dbReference type="PANTHER" id="PTHR46438">
    <property type="entry name" value="ALPHA/BETA-HYDROLASES SUPERFAMILY PROTEIN"/>
    <property type="match status" value="1"/>
</dbReference>
<gene>
    <name evidence="3" type="ORF">J2S55_004060</name>
</gene>
<keyword evidence="1" id="KW-0812">Transmembrane</keyword>
<dbReference type="Gene3D" id="3.40.50.1820">
    <property type="entry name" value="alpha/beta hydrolase"/>
    <property type="match status" value="1"/>
</dbReference>
<dbReference type="RefSeq" id="WP_306863233.1">
    <property type="nucleotide sequence ID" value="NZ_JAUSRB010000002.1"/>
</dbReference>
<dbReference type="SUPFAM" id="SSF53474">
    <property type="entry name" value="alpha/beta-Hydrolases"/>
    <property type="match status" value="1"/>
</dbReference>
<keyword evidence="4" id="KW-1185">Reference proteome</keyword>
<dbReference type="Proteomes" id="UP001230426">
    <property type="component" value="Unassembled WGS sequence"/>
</dbReference>
<sequence length="332" mass="34999">MTDGEFEDAQVARPRERRRPWRLLLRITAWGAGLAVLAASAGFLYETDARQGDAARHRAPGRLVDVGGHRLHLYCTGTGAPTVVLEAGLAESSASWEAIQRRLSAGNRACSYDRAGYAWSEDGPSPRTAERTAGELRTLLAAAGEAGPYVLVGHSYGGNTVRVFADRWRDLTAGLVLIDVTDETAVTALRISRPLLAVQFTVNQLVARLGLLRLSGDALVPPGATAAARAGATVVYGDRSMAAARAEAWASADSAAQVAATVRPRAWGDLPAVVISAGGQPAEVTDHARRLAALSARGRLVVAATTDHYVQNAEPGLVLDAVHEVIAAYGQR</sequence>
<dbReference type="Pfam" id="PF00561">
    <property type="entry name" value="Abhydrolase_1"/>
    <property type="match status" value="1"/>
</dbReference>
<protein>
    <submittedName>
        <fullName evidence="3">Pimeloyl-ACP methyl ester carboxylesterase</fullName>
    </submittedName>
</protein>
<dbReference type="InterPro" id="IPR000073">
    <property type="entry name" value="AB_hydrolase_1"/>
</dbReference>
<keyword evidence="1" id="KW-0472">Membrane</keyword>
<accession>A0ABT9R6C6</accession>
<dbReference type="PANTHER" id="PTHR46438:SF11">
    <property type="entry name" value="LIPASE-RELATED"/>
    <property type="match status" value="1"/>
</dbReference>
<organism evidence="3 4">
    <name type="scientific">Streptosporangium brasiliense</name>
    <dbReference type="NCBI Taxonomy" id="47480"/>
    <lineage>
        <taxon>Bacteria</taxon>
        <taxon>Bacillati</taxon>
        <taxon>Actinomycetota</taxon>
        <taxon>Actinomycetes</taxon>
        <taxon>Streptosporangiales</taxon>
        <taxon>Streptosporangiaceae</taxon>
        <taxon>Streptosporangium</taxon>
    </lineage>
</organism>
<evidence type="ECO:0000259" key="2">
    <source>
        <dbReference type="Pfam" id="PF00561"/>
    </source>
</evidence>
<feature type="transmembrane region" description="Helical" evidence="1">
    <location>
        <begin position="23"/>
        <end position="45"/>
    </location>
</feature>
<feature type="domain" description="AB hydrolase-1" evidence="2">
    <location>
        <begin position="81"/>
        <end position="311"/>
    </location>
</feature>
<evidence type="ECO:0000256" key="1">
    <source>
        <dbReference type="SAM" id="Phobius"/>
    </source>
</evidence>